<evidence type="ECO:0000313" key="2">
    <source>
        <dbReference type="EMBL" id="GFO31866.1"/>
    </source>
</evidence>
<comment type="caution">
    <text evidence="2">The sequence shown here is derived from an EMBL/GenBank/DDBJ whole genome shotgun (WGS) entry which is preliminary data.</text>
</comment>
<dbReference type="AlphaFoldDB" id="A0AAV4CGC2"/>
<feature type="compositionally biased region" description="Low complexity" evidence="1">
    <location>
        <begin position="1"/>
        <end position="16"/>
    </location>
</feature>
<evidence type="ECO:0000313" key="3">
    <source>
        <dbReference type="Proteomes" id="UP000735302"/>
    </source>
</evidence>
<organism evidence="2 3">
    <name type="scientific">Plakobranchus ocellatus</name>
    <dbReference type="NCBI Taxonomy" id="259542"/>
    <lineage>
        <taxon>Eukaryota</taxon>
        <taxon>Metazoa</taxon>
        <taxon>Spiralia</taxon>
        <taxon>Lophotrochozoa</taxon>
        <taxon>Mollusca</taxon>
        <taxon>Gastropoda</taxon>
        <taxon>Heterobranchia</taxon>
        <taxon>Euthyneura</taxon>
        <taxon>Panpulmonata</taxon>
        <taxon>Sacoglossa</taxon>
        <taxon>Placobranchoidea</taxon>
        <taxon>Plakobranchidae</taxon>
        <taxon>Plakobranchus</taxon>
    </lineage>
</organism>
<dbReference type="Proteomes" id="UP000735302">
    <property type="component" value="Unassembled WGS sequence"/>
</dbReference>
<feature type="region of interest" description="Disordered" evidence="1">
    <location>
        <begin position="1"/>
        <end position="23"/>
    </location>
</feature>
<keyword evidence="3" id="KW-1185">Reference proteome</keyword>
<gene>
    <name evidence="2" type="ORF">PoB_005837100</name>
</gene>
<sequence>MFAHLPQPRQQPPSREQNARVNGPEVMLMLRMRYANCRMTVVLSPSNITEIRPSGRGEKRKEKTGVGGEEEGEREEAEEEEESKA</sequence>
<dbReference type="EMBL" id="BLXT01006466">
    <property type="protein sequence ID" value="GFO31866.1"/>
    <property type="molecule type" value="Genomic_DNA"/>
</dbReference>
<evidence type="ECO:0000256" key="1">
    <source>
        <dbReference type="SAM" id="MobiDB-lite"/>
    </source>
</evidence>
<feature type="compositionally biased region" description="Basic and acidic residues" evidence="1">
    <location>
        <begin position="53"/>
        <end position="64"/>
    </location>
</feature>
<protein>
    <submittedName>
        <fullName evidence="2">Uncharacterized protein</fullName>
    </submittedName>
</protein>
<feature type="compositionally biased region" description="Acidic residues" evidence="1">
    <location>
        <begin position="68"/>
        <end position="85"/>
    </location>
</feature>
<proteinExistence type="predicted"/>
<name>A0AAV4CGC2_9GAST</name>
<feature type="region of interest" description="Disordered" evidence="1">
    <location>
        <begin position="44"/>
        <end position="85"/>
    </location>
</feature>
<accession>A0AAV4CGC2</accession>
<reference evidence="2 3" key="1">
    <citation type="journal article" date="2021" name="Elife">
        <title>Chloroplast acquisition without the gene transfer in kleptoplastic sea slugs, Plakobranchus ocellatus.</title>
        <authorList>
            <person name="Maeda T."/>
            <person name="Takahashi S."/>
            <person name="Yoshida T."/>
            <person name="Shimamura S."/>
            <person name="Takaki Y."/>
            <person name="Nagai Y."/>
            <person name="Toyoda A."/>
            <person name="Suzuki Y."/>
            <person name="Arimoto A."/>
            <person name="Ishii H."/>
            <person name="Satoh N."/>
            <person name="Nishiyama T."/>
            <person name="Hasebe M."/>
            <person name="Maruyama T."/>
            <person name="Minagawa J."/>
            <person name="Obokata J."/>
            <person name="Shigenobu S."/>
        </authorList>
    </citation>
    <scope>NUCLEOTIDE SEQUENCE [LARGE SCALE GENOMIC DNA]</scope>
</reference>